<evidence type="ECO:0000256" key="1">
    <source>
        <dbReference type="ARBA" id="ARBA00022448"/>
    </source>
</evidence>
<dbReference type="SUPFAM" id="SSF48371">
    <property type="entry name" value="ARM repeat"/>
    <property type="match status" value="2"/>
</dbReference>
<dbReference type="GO" id="GO:0030663">
    <property type="term" value="C:COPI-coated vesicle membrane"/>
    <property type="evidence" value="ECO:0007669"/>
    <property type="project" value="UniProtKB-SubCell"/>
</dbReference>
<dbReference type="GO" id="GO:0005085">
    <property type="term" value="F:guanyl-nucleotide exchange factor activity"/>
    <property type="evidence" value="ECO:0007669"/>
    <property type="project" value="InterPro"/>
</dbReference>
<feature type="compositionally biased region" description="Basic and acidic residues" evidence="6">
    <location>
        <begin position="34"/>
        <end position="66"/>
    </location>
</feature>
<dbReference type="Pfam" id="PF20252">
    <property type="entry name" value="BIG2_C"/>
    <property type="match status" value="1"/>
</dbReference>
<feature type="region of interest" description="Disordered" evidence="6">
    <location>
        <begin position="365"/>
        <end position="464"/>
    </location>
</feature>
<reference evidence="8 9" key="1">
    <citation type="submission" date="2018-02" db="EMBL/GenBank/DDBJ databases">
        <title>The genomes of Aspergillus section Nigri reveals drivers in fungal speciation.</title>
        <authorList>
            <consortium name="DOE Joint Genome Institute"/>
            <person name="Vesth T.C."/>
            <person name="Nybo J."/>
            <person name="Theobald S."/>
            <person name="Brandl J."/>
            <person name="Frisvad J.C."/>
            <person name="Nielsen K.F."/>
            <person name="Lyhne E.K."/>
            <person name="Kogle M.E."/>
            <person name="Kuo A."/>
            <person name="Riley R."/>
            <person name="Clum A."/>
            <person name="Nolan M."/>
            <person name="Lipzen A."/>
            <person name="Salamov A."/>
            <person name="Henrissat B."/>
            <person name="Wiebenga A."/>
            <person name="De vries R.P."/>
            <person name="Grigoriev I.V."/>
            <person name="Mortensen U.H."/>
            <person name="Andersen M.R."/>
            <person name="Baker S.E."/>
        </authorList>
    </citation>
    <scope>NUCLEOTIDE SEQUENCE [LARGE SCALE GENOMIC DNA]</scope>
    <source>
        <strain evidence="8 9">CBS 121593</strain>
    </source>
</reference>
<feature type="compositionally biased region" description="Polar residues" evidence="6">
    <location>
        <begin position="417"/>
        <end position="453"/>
    </location>
</feature>
<dbReference type="InterPro" id="IPR015403">
    <property type="entry name" value="Mon2/Sec7/BIG1-like_HDS"/>
</dbReference>
<dbReference type="InterPro" id="IPR032691">
    <property type="entry name" value="Mon2/Sec7/BIG1-like_HUS"/>
</dbReference>
<dbReference type="OrthoDB" id="18431at2759"/>
<dbReference type="Gene3D" id="1.10.220.20">
    <property type="match status" value="1"/>
</dbReference>
<dbReference type="SUPFAM" id="SSF48425">
    <property type="entry name" value="Sec7 domain"/>
    <property type="match status" value="1"/>
</dbReference>
<dbReference type="FunFam" id="1.10.1000.11:FF:000003">
    <property type="entry name" value="Brefeldin A-inhibited guanine nucleotide-exchange protein 1"/>
    <property type="match status" value="1"/>
</dbReference>
<dbReference type="PANTHER" id="PTHR10663">
    <property type="entry name" value="GUANYL-NUCLEOTIDE EXCHANGE FACTOR"/>
    <property type="match status" value="1"/>
</dbReference>
<evidence type="ECO:0000313" key="8">
    <source>
        <dbReference type="EMBL" id="RAK97916.1"/>
    </source>
</evidence>
<proteinExistence type="predicted"/>
<dbReference type="InterPro" id="IPR023394">
    <property type="entry name" value="Sec7_C_sf"/>
</dbReference>
<evidence type="ECO:0000256" key="2">
    <source>
        <dbReference type="ARBA" id="ARBA00022490"/>
    </source>
</evidence>
<feature type="compositionally biased region" description="Polar residues" evidence="6">
    <location>
        <begin position="1201"/>
        <end position="1214"/>
    </location>
</feature>
<evidence type="ECO:0000256" key="4">
    <source>
        <dbReference type="ARBA" id="ARBA00023136"/>
    </source>
</evidence>
<evidence type="ECO:0000313" key="9">
    <source>
        <dbReference type="Proteomes" id="UP000249402"/>
    </source>
</evidence>
<dbReference type="FunFam" id="1.10.220.20:FF:000002">
    <property type="entry name" value="Brefeldin A-inhibited guanine nucleotide-exchange protein 1"/>
    <property type="match status" value="1"/>
</dbReference>
<dbReference type="CDD" id="cd00171">
    <property type="entry name" value="Sec7"/>
    <property type="match status" value="1"/>
</dbReference>
<feature type="compositionally biased region" description="Polar residues" evidence="6">
    <location>
        <begin position="7"/>
        <end position="24"/>
    </location>
</feature>
<dbReference type="Pfam" id="PF09324">
    <property type="entry name" value="Sec7-like_HDS"/>
    <property type="match status" value="1"/>
</dbReference>
<feature type="region of interest" description="Disordered" evidence="6">
    <location>
        <begin position="772"/>
        <end position="792"/>
    </location>
</feature>
<dbReference type="Gene3D" id="1.10.1000.11">
    <property type="entry name" value="Arf Nucleotide-binding Site Opener,domain 2"/>
    <property type="match status" value="1"/>
</dbReference>
<feature type="region of interest" description="Disordered" evidence="6">
    <location>
        <begin position="1193"/>
        <end position="1226"/>
    </location>
</feature>
<feature type="region of interest" description="Disordered" evidence="6">
    <location>
        <begin position="1"/>
        <end position="158"/>
    </location>
</feature>
<dbReference type="InterPro" id="IPR032629">
    <property type="entry name" value="DCB_dom"/>
</dbReference>
<dbReference type="GeneID" id="37228244"/>
<evidence type="ECO:0000256" key="3">
    <source>
        <dbReference type="ARBA" id="ARBA00022927"/>
    </source>
</evidence>
<dbReference type="Pfam" id="PF16213">
    <property type="entry name" value="DCB"/>
    <property type="match status" value="1"/>
</dbReference>
<gene>
    <name evidence="8" type="ORF">BO80DRAFT_481380</name>
</gene>
<feature type="region of interest" description="Disordered" evidence="6">
    <location>
        <begin position="1690"/>
        <end position="1749"/>
    </location>
</feature>
<keyword evidence="2" id="KW-0963">Cytoplasm</keyword>
<dbReference type="InterPro" id="IPR046455">
    <property type="entry name" value="Sec7/BIG1-like_C"/>
</dbReference>
<keyword evidence="3" id="KW-0653">Protein transport</keyword>
<dbReference type="Pfam" id="PF01369">
    <property type="entry name" value="Sec7"/>
    <property type="match status" value="1"/>
</dbReference>
<evidence type="ECO:0000259" key="7">
    <source>
        <dbReference type="PROSITE" id="PS50190"/>
    </source>
</evidence>
<organism evidence="8 9">
    <name type="scientific">Aspergillus ibericus CBS 121593</name>
    <dbReference type="NCBI Taxonomy" id="1448316"/>
    <lineage>
        <taxon>Eukaryota</taxon>
        <taxon>Fungi</taxon>
        <taxon>Dikarya</taxon>
        <taxon>Ascomycota</taxon>
        <taxon>Pezizomycotina</taxon>
        <taxon>Eurotiomycetes</taxon>
        <taxon>Eurotiomycetidae</taxon>
        <taxon>Eurotiales</taxon>
        <taxon>Aspergillaceae</taxon>
        <taxon>Aspergillus</taxon>
        <taxon>Aspergillus subgen. Circumdati</taxon>
    </lineage>
</organism>
<dbReference type="RefSeq" id="XP_025572244.1">
    <property type="nucleotide sequence ID" value="XM_025723379.1"/>
</dbReference>
<dbReference type="VEuPathDB" id="FungiDB:BO80DRAFT_481380"/>
<name>A0A395GR83_9EURO</name>
<dbReference type="STRING" id="1448316.A0A395GR83"/>
<protein>
    <submittedName>
        <fullName evidence="8">Guanyl-nucleotide exchange factor</fullName>
    </submittedName>
</protein>
<dbReference type="Pfam" id="PF12783">
    <property type="entry name" value="Sec7-like_HUS"/>
    <property type="match status" value="1"/>
</dbReference>
<dbReference type="GO" id="GO:0015031">
    <property type="term" value="P:protein transport"/>
    <property type="evidence" value="ECO:0007669"/>
    <property type="project" value="UniProtKB-KW"/>
</dbReference>
<feature type="region of interest" description="Disordered" evidence="6">
    <location>
        <begin position="1973"/>
        <end position="2001"/>
    </location>
</feature>
<feature type="compositionally biased region" description="Polar residues" evidence="6">
    <location>
        <begin position="76"/>
        <end position="85"/>
    </location>
</feature>
<dbReference type="EMBL" id="KZ824458">
    <property type="protein sequence ID" value="RAK97916.1"/>
    <property type="molecule type" value="Genomic_DNA"/>
</dbReference>
<evidence type="ECO:0000256" key="5">
    <source>
        <dbReference type="ARBA" id="ARBA00060451"/>
    </source>
</evidence>
<dbReference type="PANTHER" id="PTHR10663:SF375">
    <property type="entry name" value="LD29171P"/>
    <property type="match status" value="1"/>
</dbReference>
<feature type="compositionally biased region" description="Polar residues" evidence="6">
    <location>
        <begin position="1725"/>
        <end position="1734"/>
    </location>
</feature>
<keyword evidence="4" id="KW-0472">Membrane</keyword>
<dbReference type="PROSITE" id="PS50190">
    <property type="entry name" value="SEC7"/>
    <property type="match status" value="1"/>
</dbReference>
<dbReference type="GO" id="GO:0032012">
    <property type="term" value="P:regulation of ARF protein signal transduction"/>
    <property type="evidence" value="ECO:0007669"/>
    <property type="project" value="InterPro"/>
</dbReference>
<comment type="subcellular location">
    <subcellularLocation>
        <location evidence="5">Cytoplasmic vesicle</location>
        <location evidence="5">COPI-coated vesicle membrane</location>
    </subcellularLocation>
</comment>
<feature type="compositionally biased region" description="Polar residues" evidence="6">
    <location>
        <begin position="1973"/>
        <end position="1993"/>
    </location>
</feature>
<keyword evidence="9" id="KW-1185">Reference proteome</keyword>
<evidence type="ECO:0000256" key="6">
    <source>
        <dbReference type="SAM" id="MobiDB-lite"/>
    </source>
</evidence>
<dbReference type="InterPro" id="IPR016024">
    <property type="entry name" value="ARM-type_fold"/>
</dbReference>
<keyword evidence="1" id="KW-0813">Transport</keyword>
<sequence length="2001" mass="224602">MAEVENGSVNEPTQTSTAVPQADTTNEDTGDVTAHTEHPVDGDKPILPEASERQEIAVEGSEDLHSPLEQLETAEDTQSPDQSASPPEGAVASPPEPQPDAEPESESRDNAADIPPEVPAVNVEQETPAERQDVASIPPQDELASDTRMRSDSRSTTATFATHRSVTVSSTVFIVTALDTIGASKEARRSKELDDAVKSALANVKQSDRQPIDPELIFRPLQLATKSISIPLQVTALDCIGKLITYSYFAFPSAHDGKTSESEANPEQPPLIERAIDAICECFENEATPVEIQQQIIKSLLAAVLNDKIVVHGAGLLKAVRQIYNIFIYSKSSQNQQIAQGSLTQMVSTVFDRVQVRLDLKELRLRDGEKGQHSSSDTATLEPAETPQAAEDDHESDSPSAATSDHPVTKEPVEKLTLQSFESSKDVTSVNDNAPTMVTRARGNQRSARSLSAASGEDIDGTADDDEDEIYVKDAFLVFRALCKLSHKILSHDQQQDLKSQNMRSKLLSLHLIHYLINNHVATFTSPLLAIKNSSNSPDAMTLLQAVRPHLCLSLSRNGSSSVPRIFEVCCEIFWLMLKHMRVMMKKELEVFLKEIYLTILEKRNSPMFQKQYFMEILERLAGDPRALVEMYLNYDCDRTALENIFQNVIEQLSRYASIPVAVTAFQQQQYLEHHVKVSTIGNDWHQRGTLPPYLTTANVASAHQPNLQHVPPDYILKNQAVECLVEILQSLDNWASQRLVDQAAPVLNSSSQKSIDNPRDSMETTAATYLASPRIESTDGSTTPVAEDDPSQIERVKQRKIAFTNAIQQFNFKPKRGIKLFVKEGFVRSGSPEDIAAFLFRNERLDKAMIGEYLGEGETENIAIMHAFVDMMEFSKRRFVDALRQFLQHFRLPGEAQKIDRFMLKFAERYVTQNPNAFANADTAYVLAYSVIMLNTDQHSAKIKGRRMTKEDFIKNNRGINDNQDLPDEYLSSIYEEIANNEIVLDTEREHAANLGIPTSTPTGGLASRAGQVFATVGRDIQGEKYTQASEEMANKTEQLYRSLIRAQRKTAVKEALSRFIPATSVQHVGSMFNVTWMSFLSGLSAPMQDTQYLEIIRLCMGGMKLAIRISCAFELETPRVAFVTALAKFTNLGNVREMVAKNVEALKALLDVALTEGNHLKGSWREILTCVSQLDRLQLLSDGVDEGSLPDVSRARIVTQPSSDGSRKSMQASRRPRPRSINGPTAFRTEVAMESRSAEMIRGVDRIFTNTANLSHEAIIDFIQALSEVSWQEIQSSGQTESPRTYSLQKLVEISYYNMTRVRIEWSKIWEVLGQHFNQVGCHSNTTVVFFALDSLRQLSMRFMEIEELPGFKFQKDFLKPFEHVMANSSAVTVKDMILRCLIQMIQARGDNIRSGWKTMFGVFTVAAREPYEGIVNMAFEHVTQIYNTRFGVVITQGAFPDLVVCLTEFSKNSRFQKKSLQAIETLKSTVTKMLRTPECPLSHRGASPEGFHEDATNLSQQLTRQSKEEQFWYPILIAFQDVLMTGDDLEVRSQALTYLFETLIRYGGEFPQEFWDVLWRQLLYPIFVVLQSKSEMSKVPNHEELSVWLSTTMIQALRNMITLFTHYFDALEYMLDRILELLTLCICQENDTIARIGSNCLQQLILQNVTKFQLEHWKKVVGAFVELFSKTTAYELFTAAASISSKAPGSLKSANGETATNEESGPESSETASDQEHVPESQKANGAQNVTSEHEEGDMPATSTPALEDYRPQAEAQQQPAAVTVARRRFFNRIITNCVLQLLMIETVHELFSNDKVYAQIPSHELLRLMGLLKKSYQFAKKFNEDKELRMQLWRQGFMKQPPNLLKQESGSAATYVHILFRMYHDERDERKSSRAETEAALIPLCADIIRSFVRLDEDSQHRNVVAWRPVVVDVIEGYTNFPTEGFDKHIGTFYPLAVDLLGRDLNPEIRVSLQSLLRRIGEAKLGIPATQSSLPAPSSHRNSVSNQYSSRKHSGGR</sequence>
<feature type="domain" description="SEC7" evidence="7">
    <location>
        <begin position="793"/>
        <end position="982"/>
    </location>
</feature>
<feature type="compositionally biased region" description="Polar residues" evidence="6">
    <location>
        <begin position="1690"/>
        <end position="1715"/>
    </location>
</feature>
<accession>A0A395GR83</accession>
<dbReference type="SMART" id="SM00222">
    <property type="entry name" value="Sec7"/>
    <property type="match status" value="1"/>
</dbReference>
<dbReference type="InterPro" id="IPR035999">
    <property type="entry name" value="Sec7_dom_sf"/>
</dbReference>
<dbReference type="Proteomes" id="UP000249402">
    <property type="component" value="Unassembled WGS sequence"/>
</dbReference>
<dbReference type="InterPro" id="IPR000904">
    <property type="entry name" value="Sec7_dom"/>
</dbReference>